<evidence type="ECO:0000256" key="2">
    <source>
        <dbReference type="SAM" id="MobiDB-lite"/>
    </source>
</evidence>
<sequence length="214" mass="25149">MPGTLYDILGVSTNATPEEVRRAYKQKALETHPDKLDPGSSDEEKQAAKAQFYKVQEALEVLSDPVKRTHYNVRMRIISRGFQPVLSEEHARRLRERDAWVKQQKEVHEMRLKEIRERNQQLKVQAESRLREAEERGALVQKMLEEVDNIHPEWRERKQNVLMVCFLVATLQGPVYKYSPSDEQHVSVPRLQPNAEPDISDMYCFWICDWEFTG</sequence>
<dbReference type="PANTHER" id="PTHR24074">
    <property type="entry name" value="CO-CHAPERONE PROTEIN DJLA"/>
    <property type="match status" value="1"/>
</dbReference>
<dbReference type="InterPro" id="IPR050817">
    <property type="entry name" value="DjlA_DnaK_co-chaperone"/>
</dbReference>
<evidence type="ECO:0000259" key="3">
    <source>
        <dbReference type="PROSITE" id="PS50076"/>
    </source>
</evidence>
<feature type="region of interest" description="Disordered" evidence="2">
    <location>
        <begin position="26"/>
        <end position="47"/>
    </location>
</feature>
<name>A0A284R4X8_ARMOS</name>
<dbReference type="OrthoDB" id="442087at2759"/>
<dbReference type="PROSITE" id="PS50076">
    <property type="entry name" value="DNAJ_2"/>
    <property type="match status" value="1"/>
</dbReference>
<dbReference type="AlphaFoldDB" id="A0A284R4X8"/>
<dbReference type="Gene3D" id="1.10.287.110">
    <property type="entry name" value="DnaJ domain"/>
    <property type="match status" value="1"/>
</dbReference>
<dbReference type="CDD" id="cd06257">
    <property type="entry name" value="DnaJ"/>
    <property type="match status" value="1"/>
</dbReference>
<dbReference type="Proteomes" id="UP000219338">
    <property type="component" value="Unassembled WGS sequence"/>
</dbReference>
<feature type="coiled-coil region" evidence="1">
    <location>
        <begin position="105"/>
        <end position="136"/>
    </location>
</feature>
<evidence type="ECO:0000313" key="4">
    <source>
        <dbReference type="EMBL" id="SJL03780.1"/>
    </source>
</evidence>
<evidence type="ECO:0000313" key="5">
    <source>
        <dbReference type="Proteomes" id="UP000219338"/>
    </source>
</evidence>
<dbReference type="SMART" id="SM00271">
    <property type="entry name" value="DnaJ"/>
    <property type="match status" value="1"/>
</dbReference>
<proteinExistence type="predicted"/>
<dbReference type="OMA" id="RRCPEWE"/>
<dbReference type="InterPro" id="IPR001623">
    <property type="entry name" value="DnaJ_domain"/>
</dbReference>
<reference evidence="5" key="1">
    <citation type="journal article" date="2017" name="Nat. Ecol. Evol.">
        <title>Genome expansion and lineage-specific genetic innovations in the forest pathogenic fungi Armillaria.</title>
        <authorList>
            <person name="Sipos G."/>
            <person name="Prasanna A.N."/>
            <person name="Walter M.C."/>
            <person name="O'Connor E."/>
            <person name="Balint B."/>
            <person name="Krizsan K."/>
            <person name="Kiss B."/>
            <person name="Hess J."/>
            <person name="Varga T."/>
            <person name="Slot J."/>
            <person name="Riley R."/>
            <person name="Boka B."/>
            <person name="Rigling D."/>
            <person name="Barry K."/>
            <person name="Lee J."/>
            <person name="Mihaltcheva S."/>
            <person name="LaButti K."/>
            <person name="Lipzen A."/>
            <person name="Waldron R."/>
            <person name="Moloney N.M."/>
            <person name="Sperisen C."/>
            <person name="Kredics L."/>
            <person name="Vagvoelgyi C."/>
            <person name="Patrignani A."/>
            <person name="Fitzpatrick D."/>
            <person name="Nagy I."/>
            <person name="Doyle S."/>
            <person name="Anderson J.B."/>
            <person name="Grigoriev I.V."/>
            <person name="Gueldener U."/>
            <person name="Muensterkoetter M."/>
            <person name="Nagy L.G."/>
        </authorList>
    </citation>
    <scope>NUCLEOTIDE SEQUENCE [LARGE SCALE GENOMIC DNA]</scope>
    <source>
        <strain evidence="5">C18/9</strain>
    </source>
</reference>
<evidence type="ECO:0000256" key="1">
    <source>
        <dbReference type="SAM" id="Coils"/>
    </source>
</evidence>
<gene>
    <name evidence="4" type="ORF">ARMOST_07137</name>
</gene>
<dbReference type="PRINTS" id="PR00625">
    <property type="entry name" value="JDOMAIN"/>
</dbReference>
<dbReference type="InterPro" id="IPR036869">
    <property type="entry name" value="J_dom_sf"/>
</dbReference>
<organism evidence="4 5">
    <name type="scientific">Armillaria ostoyae</name>
    <name type="common">Armillaria root rot fungus</name>
    <dbReference type="NCBI Taxonomy" id="47428"/>
    <lineage>
        <taxon>Eukaryota</taxon>
        <taxon>Fungi</taxon>
        <taxon>Dikarya</taxon>
        <taxon>Basidiomycota</taxon>
        <taxon>Agaricomycotina</taxon>
        <taxon>Agaricomycetes</taxon>
        <taxon>Agaricomycetidae</taxon>
        <taxon>Agaricales</taxon>
        <taxon>Marasmiineae</taxon>
        <taxon>Physalacriaceae</taxon>
        <taxon>Armillaria</taxon>
    </lineage>
</organism>
<feature type="domain" description="J" evidence="3">
    <location>
        <begin position="4"/>
        <end position="75"/>
    </location>
</feature>
<protein>
    <recommendedName>
        <fullName evidence="3">J domain-containing protein</fullName>
    </recommendedName>
</protein>
<keyword evidence="1" id="KW-0175">Coiled coil</keyword>
<keyword evidence="5" id="KW-1185">Reference proteome</keyword>
<accession>A0A284R4X8</accession>
<dbReference type="EMBL" id="FUEG01000004">
    <property type="protein sequence ID" value="SJL03780.1"/>
    <property type="molecule type" value="Genomic_DNA"/>
</dbReference>
<dbReference type="Pfam" id="PF00226">
    <property type="entry name" value="DnaJ"/>
    <property type="match status" value="1"/>
</dbReference>
<dbReference type="STRING" id="47428.A0A284R4X8"/>
<dbReference type="SUPFAM" id="SSF46565">
    <property type="entry name" value="Chaperone J-domain"/>
    <property type="match status" value="1"/>
</dbReference>